<dbReference type="AlphaFoldDB" id="A0A0F9CRT5"/>
<sequence>MQSDGAIVELSKVDAKKLLEELKAGEDPDLVEIPAAMLGELRQMNRHDRRAWHAKERKRRKLDIKEYKPAPAGANRGVAMLTAEVMDQEAQIVAEDVVKLI</sequence>
<dbReference type="EMBL" id="LAZR01032095">
    <property type="protein sequence ID" value="KKL51879.1"/>
    <property type="molecule type" value="Genomic_DNA"/>
</dbReference>
<gene>
    <name evidence="1" type="ORF">LCGC14_2291130</name>
</gene>
<organism evidence="1">
    <name type="scientific">marine sediment metagenome</name>
    <dbReference type="NCBI Taxonomy" id="412755"/>
    <lineage>
        <taxon>unclassified sequences</taxon>
        <taxon>metagenomes</taxon>
        <taxon>ecological metagenomes</taxon>
    </lineage>
</organism>
<evidence type="ECO:0000313" key="1">
    <source>
        <dbReference type="EMBL" id="KKL51879.1"/>
    </source>
</evidence>
<accession>A0A0F9CRT5</accession>
<reference evidence="1" key="1">
    <citation type="journal article" date="2015" name="Nature">
        <title>Complex archaea that bridge the gap between prokaryotes and eukaryotes.</title>
        <authorList>
            <person name="Spang A."/>
            <person name="Saw J.H."/>
            <person name="Jorgensen S.L."/>
            <person name="Zaremba-Niedzwiedzka K."/>
            <person name="Martijn J."/>
            <person name="Lind A.E."/>
            <person name="van Eijk R."/>
            <person name="Schleper C."/>
            <person name="Guy L."/>
            <person name="Ettema T.J."/>
        </authorList>
    </citation>
    <scope>NUCLEOTIDE SEQUENCE</scope>
</reference>
<proteinExistence type="predicted"/>
<protein>
    <submittedName>
        <fullName evidence="1">Uncharacterized protein</fullName>
    </submittedName>
</protein>
<name>A0A0F9CRT5_9ZZZZ</name>
<comment type="caution">
    <text evidence="1">The sequence shown here is derived from an EMBL/GenBank/DDBJ whole genome shotgun (WGS) entry which is preliminary data.</text>
</comment>
<feature type="non-terminal residue" evidence="1">
    <location>
        <position position="101"/>
    </location>
</feature>